<evidence type="ECO:0000256" key="1">
    <source>
        <dbReference type="ARBA" id="ARBA00005104"/>
    </source>
</evidence>
<dbReference type="InterPro" id="IPR002734">
    <property type="entry name" value="RibDG_C"/>
</dbReference>
<dbReference type="Proteomes" id="UP000031524">
    <property type="component" value="Chromosome"/>
</dbReference>
<reference evidence="5 6" key="1">
    <citation type="submission" date="2013-04" db="EMBL/GenBank/DDBJ databases">
        <title>Complete genome sequence of Corynebacterium humireducens DSM 45392(T), isolated from a wastewater-fed microbial fuel cell.</title>
        <authorList>
            <person name="Ruckert C."/>
            <person name="Albersmeier A."/>
            <person name="Kalinowski J."/>
        </authorList>
    </citation>
    <scope>NUCLEOTIDE SEQUENCE [LARGE SCALE GENOMIC DNA]</scope>
    <source>
        <strain evidence="6">MFC-5</strain>
    </source>
</reference>
<dbReference type="HOGENOM" id="CLU_036590_7_1_11"/>
<dbReference type="OrthoDB" id="5243299at2"/>
<dbReference type="STRING" id="1223515.B842_07500"/>
<comment type="pathway">
    <text evidence="1">Cofactor biosynthesis; riboflavin biosynthesis.</text>
</comment>
<protein>
    <recommendedName>
        <fullName evidence="4">Bacterial bifunctional deaminase-reductase C-terminal domain-containing protein</fullName>
    </recommendedName>
</protein>
<evidence type="ECO:0000259" key="4">
    <source>
        <dbReference type="Pfam" id="PF01872"/>
    </source>
</evidence>
<dbReference type="InterPro" id="IPR024072">
    <property type="entry name" value="DHFR-like_dom_sf"/>
</dbReference>
<dbReference type="PANTHER" id="PTHR38011:SF7">
    <property type="entry name" value="2,5-DIAMINO-6-RIBOSYLAMINO-4(3H)-PYRIMIDINONE 5'-PHOSPHATE REDUCTASE"/>
    <property type="match status" value="1"/>
</dbReference>
<organism evidence="5 6">
    <name type="scientific">Corynebacterium humireducens NBRC 106098 = DSM 45392</name>
    <dbReference type="NCBI Taxonomy" id="1223515"/>
    <lineage>
        <taxon>Bacteria</taxon>
        <taxon>Bacillati</taxon>
        <taxon>Actinomycetota</taxon>
        <taxon>Actinomycetes</taxon>
        <taxon>Mycobacteriales</taxon>
        <taxon>Corynebacteriaceae</taxon>
        <taxon>Corynebacterium</taxon>
    </lineage>
</organism>
<dbReference type="Pfam" id="PF01872">
    <property type="entry name" value="RibD_C"/>
    <property type="match status" value="1"/>
</dbReference>
<evidence type="ECO:0000256" key="2">
    <source>
        <dbReference type="ARBA" id="ARBA00022857"/>
    </source>
</evidence>
<dbReference type="KEGG" id="chm:B842_07500"/>
<name>A0A0B5DC60_9CORY</name>
<dbReference type="InterPro" id="IPR050765">
    <property type="entry name" value="Riboflavin_Biosynth_HTPR"/>
</dbReference>
<keyword evidence="2" id="KW-0521">NADP</keyword>
<sequence length="237" mass="25209">MITDIIGPLLPPTEPELRAIFITSLNGSITVDGRSGALGNDTDRALLLAMRDWSDVVLAGAHTVTAENYGGVVTSPEVSAARVAEGRPPVPRLAVVTRSLRLDPESRFFREATTPPLVLIPGSSFTDPDLAAQRDRLTAAGAEIHSTGDGSPAEIVRVLHGLGLPRISCEGGPALFSEVLRAGLVDVLHLTVAPVIHAPVEKQLAHDVHTRFTLDRHLATDDGTLFLRLRRPGAGLR</sequence>
<dbReference type="NCBIfam" id="NF010663">
    <property type="entry name" value="PRK14059.1-1"/>
    <property type="match status" value="1"/>
</dbReference>
<dbReference type="GO" id="GO:0008703">
    <property type="term" value="F:5-amino-6-(5-phosphoribosylamino)uracil reductase activity"/>
    <property type="evidence" value="ECO:0007669"/>
    <property type="project" value="InterPro"/>
</dbReference>
<feature type="domain" description="Bacterial bifunctional deaminase-reductase C-terminal" evidence="4">
    <location>
        <begin position="17"/>
        <end position="196"/>
    </location>
</feature>
<dbReference type="GO" id="GO:0009231">
    <property type="term" value="P:riboflavin biosynthetic process"/>
    <property type="evidence" value="ECO:0007669"/>
    <property type="project" value="InterPro"/>
</dbReference>
<proteinExistence type="predicted"/>
<keyword evidence="3" id="KW-0560">Oxidoreductase</keyword>
<accession>A0A0B5DC60</accession>
<gene>
    <name evidence="5" type="ORF">B842_07500</name>
</gene>
<evidence type="ECO:0000256" key="3">
    <source>
        <dbReference type="ARBA" id="ARBA00023002"/>
    </source>
</evidence>
<keyword evidence="6" id="KW-1185">Reference proteome</keyword>
<dbReference type="EMBL" id="CP005286">
    <property type="protein sequence ID" value="AJE33349.1"/>
    <property type="molecule type" value="Genomic_DNA"/>
</dbReference>
<dbReference type="PANTHER" id="PTHR38011">
    <property type="entry name" value="DIHYDROFOLATE REDUCTASE FAMILY PROTEIN (AFU_ORTHOLOGUE AFUA_8G06820)"/>
    <property type="match status" value="1"/>
</dbReference>
<evidence type="ECO:0000313" key="6">
    <source>
        <dbReference type="Proteomes" id="UP000031524"/>
    </source>
</evidence>
<dbReference type="SUPFAM" id="SSF53597">
    <property type="entry name" value="Dihydrofolate reductase-like"/>
    <property type="match status" value="1"/>
</dbReference>
<dbReference type="AlphaFoldDB" id="A0A0B5DC60"/>
<evidence type="ECO:0000313" key="5">
    <source>
        <dbReference type="EMBL" id="AJE33349.1"/>
    </source>
</evidence>
<dbReference type="Gene3D" id="3.40.430.10">
    <property type="entry name" value="Dihydrofolate Reductase, subunit A"/>
    <property type="match status" value="1"/>
</dbReference>